<organism evidence="1 2">
    <name type="scientific">Fusarium duplospermum</name>
    <dbReference type="NCBI Taxonomy" id="1325734"/>
    <lineage>
        <taxon>Eukaryota</taxon>
        <taxon>Fungi</taxon>
        <taxon>Dikarya</taxon>
        <taxon>Ascomycota</taxon>
        <taxon>Pezizomycotina</taxon>
        <taxon>Sordariomycetes</taxon>
        <taxon>Hypocreomycetidae</taxon>
        <taxon>Hypocreales</taxon>
        <taxon>Nectriaceae</taxon>
        <taxon>Fusarium</taxon>
        <taxon>Fusarium solani species complex</taxon>
    </lineage>
</organism>
<dbReference type="GO" id="GO:0009308">
    <property type="term" value="P:amine metabolic process"/>
    <property type="evidence" value="ECO:0007669"/>
    <property type="project" value="InterPro"/>
</dbReference>
<dbReference type="GO" id="GO:0005507">
    <property type="term" value="F:copper ion binding"/>
    <property type="evidence" value="ECO:0007669"/>
    <property type="project" value="InterPro"/>
</dbReference>
<reference evidence="1 2" key="1">
    <citation type="submission" date="2017-06" db="EMBL/GenBank/DDBJ databases">
        <title>Comparative genomic analysis of Ambrosia Fusariam Clade fungi.</title>
        <authorList>
            <person name="Stajich J.E."/>
            <person name="Carrillo J."/>
            <person name="Kijimoto T."/>
            <person name="Eskalen A."/>
            <person name="O'Donnell K."/>
            <person name="Kasson M."/>
        </authorList>
    </citation>
    <scope>NUCLEOTIDE SEQUENCE [LARGE SCALE GENOMIC DNA]</scope>
    <source>
        <strain evidence="1 2">NRRL62584</strain>
    </source>
</reference>
<dbReference type="STRING" id="1325734.A0A428NLI9"/>
<dbReference type="Gene3D" id="3.10.450.40">
    <property type="match status" value="1"/>
</dbReference>
<evidence type="ECO:0000313" key="2">
    <source>
        <dbReference type="Proteomes" id="UP000288168"/>
    </source>
</evidence>
<dbReference type="GO" id="GO:0048038">
    <property type="term" value="F:quinone binding"/>
    <property type="evidence" value="ECO:0007669"/>
    <property type="project" value="InterPro"/>
</dbReference>
<protein>
    <submittedName>
        <fullName evidence="1">Uncharacterized protein</fullName>
    </submittedName>
</protein>
<comment type="caution">
    <text evidence="1">The sequence shown here is derived from an EMBL/GenBank/DDBJ whole genome shotgun (WGS) entry which is preliminary data.</text>
</comment>
<accession>A0A428NLI9</accession>
<dbReference type="Proteomes" id="UP000288168">
    <property type="component" value="Unassembled WGS sequence"/>
</dbReference>
<proteinExistence type="predicted"/>
<name>A0A428NLI9_9HYPO</name>
<keyword evidence="2" id="KW-1185">Reference proteome</keyword>
<dbReference type="InterPro" id="IPR016182">
    <property type="entry name" value="Cu_amine_oxidase_N-reg"/>
</dbReference>
<evidence type="ECO:0000313" key="1">
    <source>
        <dbReference type="EMBL" id="RSL41643.1"/>
    </source>
</evidence>
<dbReference type="EMBL" id="NKCI01000406">
    <property type="protein sequence ID" value="RSL41643.1"/>
    <property type="molecule type" value="Genomic_DNA"/>
</dbReference>
<dbReference type="SUPFAM" id="SSF54416">
    <property type="entry name" value="Amine oxidase N-terminal region"/>
    <property type="match status" value="1"/>
</dbReference>
<sequence length="146" mass="16777">MAATNHRHPLQVLTPAEIIQARQILLSCYDELILFRNIFNEEPPKARLLPYPALEHAGKPIPEHIRPPRQARVQYEVVKPGKSREYCESVVNIETGKETARPRFWSPRLMQGLCFGRDTRSGNTDSNHYAYPLPIIVVTVELRHSL</sequence>
<dbReference type="AlphaFoldDB" id="A0A428NLI9"/>
<gene>
    <name evidence="1" type="ORF">CEP54_015757</name>
</gene>
<dbReference type="GO" id="GO:0008131">
    <property type="term" value="F:primary methylamine oxidase activity"/>
    <property type="evidence" value="ECO:0007669"/>
    <property type="project" value="InterPro"/>
</dbReference>